<evidence type="ECO:0000313" key="1">
    <source>
        <dbReference type="EMBL" id="GMH50871.1"/>
    </source>
</evidence>
<sequence>MNNDDDVSTSVKMKLDSDLKMNLVLNTITDLLSADSEVKEFVELHNSITPLTPLEITVLAGGLTNYSYKVHVADKSIFAKLAFNYALWNPDWDGNYDVVRTENEAIMMSKFHEIAPNSVAVPLHICDLKHPEIKSSEMK</sequence>
<dbReference type="InterPro" id="IPR011009">
    <property type="entry name" value="Kinase-like_dom_sf"/>
</dbReference>
<organism evidence="1 2">
    <name type="scientific">Triparma retinervis</name>
    <dbReference type="NCBI Taxonomy" id="2557542"/>
    <lineage>
        <taxon>Eukaryota</taxon>
        <taxon>Sar</taxon>
        <taxon>Stramenopiles</taxon>
        <taxon>Ochrophyta</taxon>
        <taxon>Bolidophyceae</taxon>
        <taxon>Parmales</taxon>
        <taxon>Triparmaceae</taxon>
        <taxon>Triparma</taxon>
    </lineage>
</organism>
<accession>A0A9W6ZEC7</accession>
<feature type="non-terminal residue" evidence="1">
    <location>
        <position position="1"/>
    </location>
</feature>
<proteinExistence type="predicted"/>
<dbReference type="Gene3D" id="3.30.200.20">
    <property type="entry name" value="Phosphorylase Kinase, domain 1"/>
    <property type="match status" value="1"/>
</dbReference>
<reference evidence="1" key="1">
    <citation type="submission" date="2022-07" db="EMBL/GenBank/DDBJ databases">
        <title>Genome analysis of Parmales, a sister group of diatoms, reveals the evolutionary specialization of diatoms from phago-mixotrophs to photoautotrophs.</title>
        <authorList>
            <person name="Ban H."/>
            <person name="Sato S."/>
            <person name="Yoshikawa S."/>
            <person name="Kazumasa Y."/>
            <person name="Nakamura Y."/>
            <person name="Ichinomiya M."/>
            <person name="Saitoh K."/>
            <person name="Sato N."/>
            <person name="Blanc-Mathieu R."/>
            <person name="Endo H."/>
            <person name="Kuwata A."/>
            <person name="Ogata H."/>
        </authorList>
    </citation>
    <scope>NUCLEOTIDE SEQUENCE</scope>
</reference>
<name>A0A9W6ZEC7_9STRA</name>
<protein>
    <submittedName>
        <fullName evidence="1">Uncharacterized protein</fullName>
    </submittedName>
</protein>
<keyword evidence="2" id="KW-1185">Reference proteome</keyword>
<dbReference type="Proteomes" id="UP001165082">
    <property type="component" value="Unassembled WGS sequence"/>
</dbReference>
<dbReference type="EMBL" id="BRXZ01000686">
    <property type="protein sequence ID" value="GMH50871.1"/>
    <property type="molecule type" value="Genomic_DNA"/>
</dbReference>
<evidence type="ECO:0000313" key="2">
    <source>
        <dbReference type="Proteomes" id="UP001165082"/>
    </source>
</evidence>
<dbReference type="AlphaFoldDB" id="A0A9W6ZEC7"/>
<gene>
    <name evidence="1" type="ORF">TrRE_jg10887</name>
</gene>
<comment type="caution">
    <text evidence="1">The sequence shown here is derived from an EMBL/GenBank/DDBJ whole genome shotgun (WGS) entry which is preliminary data.</text>
</comment>
<dbReference type="OrthoDB" id="205694at2759"/>
<dbReference type="SUPFAM" id="SSF56112">
    <property type="entry name" value="Protein kinase-like (PK-like)"/>
    <property type="match status" value="1"/>
</dbReference>